<keyword evidence="2" id="KW-0238">DNA-binding</keyword>
<evidence type="ECO:0000256" key="4">
    <source>
        <dbReference type="SAM" id="MobiDB-lite"/>
    </source>
</evidence>
<dbReference type="PANTHER" id="PTHR33204:SF18">
    <property type="entry name" value="TRANSCRIPTIONAL REGULATORY PROTEIN"/>
    <property type="match status" value="1"/>
</dbReference>
<dbReference type="EMBL" id="CP046172">
    <property type="protein sequence ID" value="QIS12896.1"/>
    <property type="molecule type" value="Genomic_DNA"/>
</dbReference>
<dbReference type="InterPro" id="IPR002577">
    <property type="entry name" value="HTH_HxlR"/>
</dbReference>
<feature type="region of interest" description="Disordered" evidence="4">
    <location>
        <begin position="161"/>
        <end position="186"/>
    </location>
</feature>
<protein>
    <submittedName>
        <fullName evidence="6">Transcriptional regulator</fullName>
    </submittedName>
</protein>
<dbReference type="GO" id="GO:0003677">
    <property type="term" value="F:DNA binding"/>
    <property type="evidence" value="ECO:0007669"/>
    <property type="project" value="UniProtKB-KW"/>
</dbReference>
<dbReference type="SUPFAM" id="SSF46785">
    <property type="entry name" value="Winged helix' DNA-binding domain"/>
    <property type="match status" value="1"/>
</dbReference>
<sequence length="186" mass="21601">MGRHPVAQVRARQAGGHRRMKRTTFANWPCSVARTVDLLGDWWTPLILRESFYGTTRFDDFEKVLGLSRNILTQRLARLVDEQMLERVPYQQRPVRYEYRLTDKGRDFFPVLTAMMRWGDRWLAPAGAPITLHHNACDHDTHAEVVCAHCREPLRHGEMSARLGPGFPDRLREKTTTMGRFADGDR</sequence>
<reference evidence="6 7" key="1">
    <citation type="journal article" date="2019" name="ACS Chem. Biol.">
        <title>Identification and Mobilization of a Cryptic Antibiotic Biosynthesis Gene Locus from a Human-Pathogenic Nocardia Isolate.</title>
        <authorList>
            <person name="Herisse M."/>
            <person name="Ishida K."/>
            <person name="Porter J.L."/>
            <person name="Howden B."/>
            <person name="Hertweck C."/>
            <person name="Stinear T.P."/>
            <person name="Pidot S.J."/>
        </authorList>
    </citation>
    <scope>NUCLEOTIDE SEQUENCE [LARGE SCALE GENOMIC DNA]</scope>
    <source>
        <strain evidence="6 7">AUSMDU00012717</strain>
    </source>
</reference>
<evidence type="ECO:0000256" key="2">
    <source>
        <dbReference type="ARBA" id="ARBA00023125"/>
    </source>
</evidence>
<organism evidence="6 7">
    <name type="scientific">Nocardia arthritidis</name>
    <dbReference type="NCBI Taxonomy" id="228602"/>
    <lineage>
        <taxon>Bacteria</taxon>
        <taxon>Bacillati</taxon>
        <taxon>Actinomycetota</taxon>
        <taxon>Actinomycetes</taxon>
        <taxon>Mycobacteriales</taxon>
        <taxon>Nocardiaceae</taxon>
        <taxon>Nocardia</taxon>
    </lineage>
</organism>
<dbReference type="Proteomes" id="UP000503540">
    <property type="component" value="Chromosome"/>
</dbReference>
<keyword evidence="1" id="KW-0805">Transcription regulation</keyword>
<evidence type="ECO:0000313" key="6">
    <source>
        <dbReference type="EMBL" id="QIS12896.1"/>
    </source>
</evidence>
<keyword evidence="3" id="KW-0804">Transcription</keyword>
<dbReference type="Pfam" id="PF01638">
    <property type="entry name" value="HxlR"/>
    <property type="match status" value="1"/>
</dbReference>
<keyword evidence="7" id="KW-1185">Reference proteome</keyword>
<dbReference type="AlphaFoldDB" id="A0A6G9YIN4"/>
<dbReference type="PROSITE" id="PS51118">
    <property type="entry name" value="HTH_HXLR"/>
    <property type="match status" value="1"/>
</dbReference>
<evidence type="ECO:0000256" key="3">
    <source>
        <dbReference type="ARBA" id="ARBA00023163"/>
    </source>
</evidence>
<dbReference type="InterPro" id="IPR036388">
    <property type="entry name" value="WH-like_DNA-bd_sf"/>
</dbReference>
<accession>A0A6G9YIN4</accession>
<evidence type="ECO:0000259" key="5">
    <source>
        <dbReference type="PROSITE" id="PS51118"/>
    </source>
</evidence>
<dbReference type="KEGG" id="nah:F5544_25205"/>
<proteinExistence type="predicted"/>
<gene>
    <name evidence="6" type="ORF">F5544_25205</name>
</gene>
<evidence type="ECO:0000313" key="7">
    <source>
        <dbReference type="Proteomes" id="UP000503540"/>
    </source>
</evidence>
<name>A0A6G9YIN4_9NOCA</name>
<evidence type="ECO:0000256" key="1">
    <source>
        <dbReference type="ARBA" id="ARBA00023015"/>
    </source>
</evidence>
<feature type="domain" description="HTH hxlR-type" evidence="5">
    <location>
        <begin position="30"/>
        <end position="127"/>
    </location>
</feature>
<dbReference type="Gene3D" id="1.10.10.10">
    <property type="entry name" value="Winged helix-like DNA-binding domain superfamily/Winged helix DNA-binding domain"/>
    <property type="match status" value="1"/>
</dbReference>
<dbReference type="PANTHER" id="PTHR33204">
    <property type="entry name" value="TRANSCRIPTIONAL REGULATOR, MARR FAMILY"/>
    <property type="match status" value="1"/>
</dbReference>
<dbReference type="InterPro" id="IPR036390">
    <property type="entry name" value="WH_DNA-bd_sf"/>
</dbReference>